<dbReference type="Proteomes" id="UP000001312">
    <property type="component" value="Unassembled WGS sequence"/>
</dbReference>
<reference evidence="2" key="1">
    <citation type="journal article" date="2011" name="PLoS Genet.">
        <title>Genomic analysis of the necrotrophic fungal pathogens Sclerotinia sclerotiorum and Botrytis cinerea.</title>
        <authorList>
            <person name="Amselem J."/>
            <person name="Cuomo C.A."/>
            <person name="van Kan J.A."/>
            <person name="Viaud M."/>
            <person name="Benito E.P."/>
            <person name="Couloux A."/>
            <person name="Coutinho P.M."/>
            <person name="de Vries R.P."/>
            <person name="Dyer P.S."/>
            <person name="Fillinger S."/>
            <person name="Fournier E."/>
            <person name="Gout L."/>
            <person name="Hahn M."/>
            <person name="Kohn L."/>
            <person name="Lapalu N."/>
            <person name="Plummer K.M."/>
            <person name="Pradier J.M."/>
            <person name="Quevillon E."/>
            <person name="Sharon A."/>
            <person name="Simon A."/>
            <person name="ten Have A."/>
            <person name="Tudzynski B."/>
            <person name="Tudzynski P."/>
            <person name="Wincker P."/>
            <person name="Andrew M."/>
            <person name="Anthouard V."/>
            <person name="Beever R.E."/>
            <person name="Beffa R."/>
            <person name="Benoit I."/>
            <person name="Bouzid O."/>
            <person name="Brault B."/>
            <person name="Chen Z."/>
            <person name="Choquer M."/>
            <person name="Collemare J."/>
            <person name="Cotton P."/>
            <person name="Danchin E.G."/>
            <person name="Da Silva C."/>
            <person name="Gautier A."/>
            <person name="Giraud C."/>
            <person name="Giraud T."/>
            <person name="Gonzalez C."/>
            <person name="Grossetete S."/>
            <person name="Guldener U."/>
            <person name="Henrissat B."/>
            <person name="Howlett B.J."/>
            <person name="Kodira C."/>
            <person name="Kretschmer M."/>
            <person name="Lappartient A."/>
            <person name="Leroch M."/>
            <person name="Levis C."/>
            <person name="Mauceli E."/>
            <person name="Neuveglise C."/>
            <person name="Oeser B."/>
            <person name="Pearson M."/>
            <person name="Poulain J."/>
            <person name="Poussereau N."/>
            <person name="Quesneville H."/>
            <person name="Rascle C."/>
            <person name="Schumacher J."/>
            <person name="Segurens B."/>
            <person name="Sexton A."/>
            <person name="Silva E."/>
            <person name="Sirven C."/>
            <person name="Soanes D.M."/>
            <person name="Talbot N.J."/>
            <person name="Templeton M."/>
            <person name="Yandava C."/>
            <person name="Yarden O."/>
            <person name="Zeng Q."/>
            <person name="Rollins J.A."/>
            <person name="Lebrun M.H."/>
            <person name="Dickman M."/>
        </authorList>
    </citation>
    <scope>NUCLEOTIDE SEQUENCE [LARGE SCALE GENOMIC DNA]</scope>
    <source>
        <strain evidence="2">ATCC 18683 / 1980 / Ss-1</strain>
    </source>
</reference>
<protein>
    <submittedName>
        <fullName evidence="1">Uncharacterized protein</fullName>
    </submittedName>
</protein>
<dbReference type="KEGG" id="ssl:SS1G_07484"/>
<dbReference type="EMBL" id="CH476629">
    <property type="protein sequence ID" value="EDO05000.1"/>
    <property type="molecule type" value="Genomic_DNA"/>
</dbReference>
<dbReference type="GeneID" id="5487894"/>
<accession>A7EQ84</accession>
<gene>
    <name evidence="1" type="ORF">SS1G_07484</name>
</gene>
<dbReference type="RefSeq" id="XP_001592037.1">
    <property type="nucleotide sequence ID" value="XM_001591987.1"/>
</dbReference>
<proteinExistence type="predicted"/>
<evidence type="ECO:0000313" key="2">
    <source>
        <dbReference type="Proteomes" id="UP000001312"/>
    </source>
</evidence>
<organism evidence="1 2">
    <name type="scientific">Sclerotinia sclerotiorum (strain ATCC 18683 / 1980 / Ss-1)</name>
    <name type="common">White mold</name>
    <name type="synonym">Whetzelinia sclerotiorum</name>
    <dbReference type="NCBI Taxonomy" id="665079"/>
    <lineage>
        <taxon>Eukaryota</taxon>
        <taxon>Fungi</taxon>
        <taxon>Dikarya</taxon>
        <taxon>Ascomycota</taxon>
        <taxon>Pezizomycotina</taxon>
        <taxon>Leotiomycetes</taxon>
        <taxon>Helotiales</taxon>
        <taxon>Sclerotiniaceae</taxon>
        <taxon>Sclerotinia</taxon>
    </lineage>
</organism>
<dbReference type="AlphaFoldDB" id="A7EQ84"/>
<evidence type="ECO:0000313" key="1">
    <source>
        <dbReference type="EMBL" id="EDO05000.1"/>
    </source>
</evidence>
<name>A7EQ84_SCLS1</name>
<dbReference type="HOGENOM" id="CLU_3107822_0_0_1"/>
<dbReference type="InParanoid" id="A7EQ84"/>
<sequence length="51" mass="5916">MIDDLGDIDNLPYIIEILMIIDFKSSEFNVKALNGFKSAIFYDSERQNVCR</sequence>
<keyword evidence="2" id="KW-1185">Reference proteome</keyword>